<sequence>MASVTRRLSVTAAQTLKRAAAGFSPLHTDPGPPVGDVTSALGEKGVTFFVCVTSDHADLLCGKEISLGLEKTAAAMLVLTSSDCRPGVMDCGVRVRSDQGSQMMLSFLSLDLGFGRCLDEYVEITNNDNGSIEAFNASGELVWQMDGLGVHSCQPYSPSVCVFVCCRK</sequence>
<evidence type="ECO:0000313" key="1">
    <source>
        <dbReference type="EMBL" id="PVD21102.1"/>
    </source>
</evidence>
<evidence type="ECO:0000313" key="2">
    <source>
        <dbReference type="Proteomes" id="UP000245119"/>
    </source>
</evidence>
<organism evidence="1 2">
    <name type="scientific">Pomacea canaliculata</name>
    <name type="common">Golden apple snail</name>
    <dbReference type="NCBI Taxonomy" id="400727"/>
    <lineage>
        <taxon>Eukaryota</taxon>
        <taxon>Metazoa</taxon>
        <taxon>Spiralia</taxon>
        <taxon>Lophotrochozoa</taxon>
        <taxon>Mollusca</taxon>
        <taxon>Gastropoda</taxon>
        <taxon>Caenogastropoda</taxon>
        <taxon>Architaenioglossa</taxon>
        <taxon>Ampullarioidea</taxon>
        <taxon>Ampullariidae</taxon>
        <taxon>Pomacea</taxon>
    </lineage>
</organism>
<dbReference type="Proteomes" id="UP000245119">
    <property type="component" value="Linkage Group LG12"/>
</dbReference>
<reference evidence="1 2" key="1">
    <citation type="submission" date="2018-04" db="EMBL/GenBank/DDBJ databases">
        <title>The genome of golden apple snail Pomacea canaliculata provides insight into stress tolerance and invasive adaptation.</title>
        <authorList>
            <person name="Liu C."/>
            <person name="Liu B."/>
            <person name="Ren Y."/>
            <person name="Zhang Y."/>
            <person name="Wang H."/>
            <person name="Li S."/>
            <person name="Jiang F."/>
            <person name="Yin L."/>
            <person name="Zhang G."/>
            <person name="Qian W."/>
            <person name="Fan W."/>
        </authorList>
    </citation>
    <scope>NUCLEOTIDE SEQUENCE [LARGE SCALE GENOMIC DNA]</scope>
    <source>
        <strain evidence="1">SZHN2017</strain>
        <tissue evidence="1">Muscle</tissue>
    </source>
</reference>
<comment type="caution">
    <text evidence="1">The sequence shown here is derived from an EMBL/GenBank/DDBJ whole genome shotgun (WGS) entry which is preliminary data.</text>
</comment>
<dbReference type="AlphaFoldDB" id="A0A2T7NIX1"/>
<keyword evidence="2" id="KW-1185">Reference proteome</keyword>
<accession>A0A2T7NIX1</accession>
<name>A0A2T7NIX1_POMCA</name>
<gene>
    <name evidence="1" type="ORF">C0Q70_19268</name>
</gene>
<dbReference type="EMBL" id="PZQS01000012">
    <property type="protein sequence ID" value="PVD21102.1"/>
    <property type="molecule type" value="Genomic_DNA"/>
</dbReference>
<proteinExistence type="predicted"/>
<protein>
    <submittedName>
        <fullName evidence="1">Uncharacterized protein</fullName>
    </submittedName>
</protein>